<dbReference type="GeneID" id="31357648"/>
<feature type="region of interest" description="Disordered" evidence="1">
    <location>
        <begin position="1"/>
        <end position="62"/>
    </location>
</feature>
<organism evidence="3 4">
    <name type="scientific">Heterostelium pallidum (strain ATCC 26659 / Pp 5 / PN500)</name>
    <name type="common">Cellular slime mold</name>
    <name type="synonym">Polysphondylium pallidum</name>
    <dbReference type="NCBI Taxonomy" id="670386"/>
    <lineage>
        <taxon>Eukaryota</taxon>
        <taxon>Amoebozoa</taxon>
        <taxon>Evosea</taxon>
        <taxon>Eumycetozoa</taxon>
        <taxon>Dictyostelia</taxon>
        <taxon>Acytosteliales</taxon>
        <taxon>Acytosteliaceae</taxon>
        <taxon>Heterostelium</taxon>
    </lineage>
</organism>
<sequence>MDEYDGSYHSVAVTSLPKIVSRKKPQPQQPQSENGKEIGTVTTNSIKKDSETITKQQQQSNYHHVDEATALLERKETIVTSASASTKDKNNKQSVNNNENGNVIVDLDNQSQEIIIADTDQISNDNKKQQTLDLIREHFIWTPLSERNTNDFDVFLEQRIKAAFKNDTKPREHQWKTIQSIVKDLAYPKYQSSFQNGKRYNYLIQHAAGSGKSMTIATLVYTLYKLEIEIRYDCYYE</sequence>
<dbReference type="SUPFAM" id="SSF52540">
    <property type="entry name" value="P-loop containing nucleoside triphosphate hydrolases"/>
    <property type="match status" value="1"/>
</dbReference>
<dbReference type="GO" id="GO:0003677">
    <property type="term" value="F:DNA binding"/>
    <property type="evidence" value="ECO:0007669"/>
    <property type="project" value="InterPro"/>
</dbReference>
<dbReference type="Pfam" id="PF04851">
    <property type="entry name" value="ResIII"/>
    <property type="match status" value="1"/>
</dbReference>
<evidence type="ECO:0000313" key="4">
    <source>
        <dbReference type="Proteomes" id="UP000001396"/>
    </source>
</evidence>
<comment type="caution">
    <text evidence="3">The sequence shown here is derived from an EMBL/GenBank/DDBJ whole genome shotgun (WGS) entry which is preliminary data.</text>
</comment>
<dbReference type="PANTHER" id="PTHR42927:SF1">
    <property type="entry name" value="HELICASE SUPERFAMILY 1 AND 2 DOMAIN-CONTAINING PROTEIN"/>
    <property type="match status" value="1"/>
</dbReference>
<evidence type="ECO:0000256" key="1">
    <source>
        <dbReference type="SAM" id="MobiDB-lite"/>
    </source>
</evidence>
<accession>D3B1F1</accession>
<dbReference type="GO" id="GO:0016787">
    <property type="term" value="F:hydrolase activity"/>
    <property type="evidence" value="ECO:0007669"/>
    <property type="project" value="InterPro"/>
</dbReference>
<feature type="domain" description="Helicase/UvrB N-terminal" evidence="2">
    <location>
        <begin position="169"/>
        <end position="225"/>
    </location>
</feature>
<dbReference type="InterPro" id="IPR006935">
    <property type="entry name" value="Helicase/UvrB_N"/>
</dbReference>
<dbReference type="Proteomes" id="UP000001396">
    <property type="component" value="Unassembled WGS sequence"/>
</dbReference>
<evidence type="ECO:0000313" key="3">
    <source>
        <dbReference type="EMBL" id="EFA85125.1"/>
    </source>
</evidence>
<reference evidence="3 4" key="1">
    <citation type="journal article" date="2011" name="Genome Res.">
        <title>Phylogeny-wide analysis of social amoeba genomes highlights ancient origins for complex intercellular communication.</title>
        <authorList>
            <person name="Heidel A.J."/>
            <person name="Lawal H.M."/>
            <person name="Felder M."/>
            <person name="Schilde C."/>
            <person name="Helps N.R."/>
            <person name="Tunggal B."/>
            <person name="Rivero F."/>
            <person name="John U."/>
            <person name="Schleicher M."/>
            <person name="Eichinger L."/>
            <person name="Platzer M."/>
            <person name="Noegel A.A."/>
            <person name="Schaap P."/>
            <person name="Gloeckner G."/>
        </authorList>
    </citation>
    <scope>NUCLEOTIDE SEQUENCE [LARGE SCALE GENOMIC DNA]</scope>
    <source>
        <strain evidence="4">ATCC 26659 / Pp 5 / PN500</strain>
    </source>
</reference>
<feature type="compositionally biased region" description="Low complexity" evidence="1">
    <location>
        <begin position="92"/>
        <end position="102"/>
    </location>
</feature>
<dbReference type="InterPro" id="IPR027417">
    <property type="entry name" value="P-loop_NTPase"/>
</dbReference>
<name>D3B1F1_HETP5</name>
<feature type="compositionally biased region" description="Polar residues" evidence="1">
    <location>
        <begin position="53"/>
        <end position="62"/>
    </location>
</feature>
<dbReference type="PANTHER" id="PTHR42927">
    <property type="entry name" value="HELICASE SUPERFAMILY 1 AND 2 DOMAIN-CONTAINING PROTEIN"/>
    <property type="match status" value="1"/>
</dbReference>
<dbReference type="AlphaFoldDB" id="D3B1F1"/>
<dbReference type="GO" id="GO:0005524">
    <property type="term" value="F:ATP binding"/>
    <property type="evidence" value="ECO:0007669"/>
    <property type="project" value="InterPro"/>
</dbReference>
<dbReference type="RefSeq" id="XP_020437234.1">
    <property type="nucleotide sequence ID" value="XM_020573117.1"/>
</dbReference>
<protein>
    <recommendedName>
        <fullName evidence="2">Helicase/UvrB N-terminal domain-containing protein</fullName>
    </recommendedName>
</protein>
<dbReference type="EMBL" id="ADBJ01000008">
    <property type="protein sequence ID" value="EFA85125.1"/>
    <property type="molecule type" value="Genomic_DNA"/>
</dbReference>
<keyword evidence="4" id="KW-1185">Reference proteome</keyword>
<gene>
    <name evidence="3" type="ORF">PPL_02123</name>
</gene>
<proteinExistence type="predicted"/>
<evidence type="ECO:0000259" key="2">
    <source>
        <dbReference type="Pfam" id="PF04851"/>
    </source>
</evidence>
<dbReference type="InParanoid" id="D3B1F1"/>
<feature type="region of interest" description="Disordered" evidence="1">
    <location>
        <begin position="81"/>
        <end position="102"/>
    </location>
</feature>